<dbReference type="AlphaFoldDB" id="A0A9R1X848"/>
<dbReference type="PANTHER" id="PTHR31973">
    <property type="entry name" value="POLYPROTEIN, PUTATIVE-RELATED"/>
    <property type="match status" value="1"/>
</dbReference>
<reference evidence="3 4" key="1">
    <citation type="journal article" date="2017" name="Nat. Commun.">
        <title>Genome assembly with in vitro proximity ligation data and whole-genome triplication in lettuce.</title>
        <authorList>
            <person name="Reyes-Chin-Wo S."/>
            <person name="Wang Z."/>
            <person name="Yang X."/>
            <person name="Kozik A."/>
            <person name="Arikit S."/>
            <person name="Song C."/>
            <person name="Xia L."/>
            <person name="Froenicke L."/>
            <person name="Lavelle D.O."/>
            <person name="Truco M.J."/>
            <person name="Xia R."/>
            <person name="Zhu S."/>
            <person name="Xu C."/>
            <person name="Xu H."/>
            <person name="Xu X."/>
            <person name="Cox K."/>
            <person name="Korf I."/>
            <person name="Meyers B.C."/>
            <person name="Michelmore R.W."/>
        </authorList>
    </citation>
    <scope>NUCLEOTIDE SEQUENCE [LARGE SCALE GENOMIC DNA]</scope>
    <source>
        <strain evidence="4">cv. Salinas</strain>
        <tissue evidence="3">Seedlings</tissue>
    </source>
</reference>
<evidence type="ECO:0000313" key="4">
    <source>
        <dbReference type="Proteomes" id="UP000235145"/>
    </source>
</evidence>
<keyword evidence="4" id="KW-1185">Reference proteome</keyword>
<evidence type="ECO:0000256" key="1">
    <source>
        <dbReference type="PROSITE-ProRule" id="PRU00325"/>
    </source>
</evidence>
<dbReference type="InterPro" id="IPR007527">
    <property type="entry name" value="Znf_SWIM"/>
</dbReference>
<evidence type="ECO:0000259" key="2">
    <source>
        <dbReference type="PROSITE" id="PS50966"/>
    </source>
</evidence>
<evidence type="ECO:0000313" key="3">
    <source>
        <dbReference type="EMBL" id="KAJ0204430.1"/>
    </source>
</evidence>
<protein>
    <recommendedName>
        <fullName evidence="2">SWIM-type domain-containing protein</fullName>
    </recommendedName>
</protein>
<keyword evidence="1" id="KW-0862">Zinc</keyword>
<gene>
    <name evidence="3" type="ORF">LSAT_V11C500267940</name>
</gene>
<name>A0A9R1X848_LACSA</name>
<comment type="caution">
    <text evidence="3">The sequence shown here is derived from an EMBL/GenBank/DDBJ whole genome shotgun (WGS) entry which is preliminary data.</text>
</comment>
<organism evidence="3 4">
    <name type="scientific">Lactuca sativa</name>
    <name type="common">Garden lettuce</name>
    <dbReference type="NCBI Taxonomy" id="4236"/>
    <lineage>
        <taxon>Eukaryota</taxon>
        <taxon>Viridiplantae</taxon>
        <taxon>Streptophyta</taxon>
        <taxon>Embryophyta</taxon>
        <taxon>Tracheophyta</taxon>
        <taxon>Spermatophyta</taxon>
        <taxon>Magnoliopsida</taxon>
        <taxon>eudicotyledons</taxon>
        <taxon>Gunneridae</taxon>
        <taxon>Pentapetalae</taxon>
        <taxon>asterids</taxon>
        <taxon>campanulids</taxon>
        <taxon>Asterales</taxon>
        <taxon>Asteraceae</taxon>
        <taxon>Cichorioideae</taxon>
        <taxon>Cichorieae</taxon>
        <taxon>Lactucinae</taxon>
        <taxon>Lactuca</taxon>
    </lineage>
</organism>
<dbReference type="Pfam" id="PF04434">
    <property type="entry name" value="SWIM"/>
    <property type="match status" value="1"/>
</dbReference>
<dbReference type="PANTHER" id="PTHR31973:SF190">
    <property type="entry name" value="MULE TRANSPOSASE DOMAIN-CONTAINING PROTEIN"/>
    <property type="match status" value="1"/>
</dbReference>
<sequence length="504" mass="58658">MITDFDCELLPLGNDHEEEEMEFSGYEEDKRARLLKELTWSKCCSYGKVHGKFMVVQTFQTKKEVTGLRDLHIENNDKIRVRVRVVCKGVTSEFNSSVLLGCNKGKGSSVNKEKGSCPRVLLVSRPSDFDIWTVNKHYCLRTRDVNSCTQIFIANKIASQIEMNPICPTHALQEEFQTKYSVGVSKRKKFRARAIVQHQLHGDYEKQYSILRKLCLGATNNKNWDDSQDTECLGDDLDLPTRANFTFISDQGQGYYQLLQKSSHVLSKGFCLRHIHENMKLKYREKIPPVNWARSHFTGRSHCQMLLNNMCEIFNGKLIDVIDKPIISALEYIREYLMRGVCSIQKAIDKIMDPLTPTAAKLLETFEEEQQQMRYQVTTVWNDQYVVNMSERSCRCRKWELNDIRCKHVVLSTWQEVYKVKVDPINGRDLGRNQHAQQQSPHQLITNRFIYFRMGRPKKKRIRSVDEVRSQVLSQGTKLTRKFITVTCSKCHNRGRNSRSCKCQ</sequence>
<dbReference type="GO" id="GO:0008270">
    <property type="term" value="F:zinc ion binding"/>
    <property type="evidence" value="ECO:0007669"/>
    <property type="project" value="UniProtKB-KW"/>
</dbReference>
<dbReference type="Proteomes" id="UP000235145">
    <property type="component" value="Unassembled WGS sequence"/>
</dbReference>
<keyword evidence="1" id="KW-0479">Metal-binding</keyword>
<dbReference type="EMBL" id="NBSK02000005">
    <property type="protein sequence ID" value="KAJ0204430.1"/>
    <property type="molecule type" value="Genomic_DNA"/>
</dbReference>
<keyword evidence="1" id="KW-0863">Zinc-finger</keyword>
<accession>A0A9R1X848</accession>
<dbReference type="PROSITE" id="PS50966">
    <property type="entry name" value="ZF_SWIM"/>
    <property type="match status" value="1"/>
</dbReference>
<proteinExistence type="predicted"/>
<feature type="domain" description="SWIM-type" evidence="2">
    <location>
        <begin position="385"/>
        <end position="417"/>
    </location>
</feature>